<dbReference type="SMART" id="SM00065">
    <property type="entry name" value="GAF"/>
    <property type="match status" value="1"/>
</dbReference>
<sequence>MRLFNSISKRFNRNNRKGDKVKKHENASIVDFVDKAELVSVMTGVRPGNRYGGSVTASSVSDESSISSFGDPVDLTPVEWTLPLVEETTTEPQTMEDEMKRLEVLNSYFVLDSDGEETFDRITKLGATMFDVPICLISLIDLGRQWFLSKVGLDVSETARKYSFCAHVILNKYKMLVVPDTTKDFRFKDNPFVTDGLKVRFYAGAALVSKEGYKLGTVCIVSPDVRPQGLSESESQMLQDLAAMTVNAMEARRNRLLKEEYETKFHSLARTFLDTTQHLQEARDCVEKAMLLNSWGASEEEYKTLNSAVEILEMQSKMCSAAVRTTLQDISTPSKPTALSDNDEEGCLDDEILGNGKDLDNPITDMKKLFDNVNSIISHFPRQDVVTVELEKSIPKTIVCDDLLLFRAILNMLTHCMGAAVEGEACGIRMRRMKREDDELLVQCLLGGKPISKAEAKALFDNRDSLLAPVASIVRSMGGHYGMFEAKWDPSIHKAETQSIFWFQVPYEKPDKFEKFPRNLLKTHGKPPEAVKTEVLGKGVDKVKMDPFHSALLANGCGGVSSCRHSSK</sequence>
<keyword evidence="3" id="KW-1185">Reference proteome</keyword>
<gene>
    <name evidence="2" type="ORF">IV203_027372</name>
</gene>
<feature type="domain" description="GAF" evidence="1">
    <location>
        <begin position="114"/>
        <end position="259"/>
    </location>
</feature>
<dbReference type="AlphaFoldDB" id="A0A9K3Q3M7"/>
<evidence type="ECO:0000313" key="3">
    <source>
        <dbReference type="Proteomes" id="UP000693970"/>
    </source>
</evidence>
<dbReference type="InterPro" id="IPR003018">
    <property type="entry name" value="GAF"/>
</dbReference>
<reference evidence="2" key="2">
    <citation type="submission" date="2021-04" db="EMBL/GenBank/DDBJ databases">
        <authorList>
            <person name="Podell S."/>
        </authorList>
    </citation>
    <scope>NUCLEOTIDE SEQUENCE</scope>
    <source>
        <strain evidence="2">Hildebrandi</strain>
    </source>
</reference>
<dbReference type="EMBL" id="JAGRRH010000005">
    <property type="protein sequence ID" value="KAG7369626.1"/>
    <property type="molecule type" value="Genomic_DNA"/>
</dbReference>
<evidence type="ECO:0000259" key="1">
    <source>
        <dbReference type="SMART" id="SM00065"/>
    </source>
</evidence>
<dbReference type="OrthoDB" id="303614at2759"/>
<comment type="caution">
    <text evidence="2">The sequence shown here is derived from an EMBL/GenBank/DDBJ whole genome shotgun (WGS) entry which is preliminary data.</text>
</comment>
<organism evidence="2 3">
    <name type="scientific">Nitzschia inconspicua</name>
    <dbReference type="NCBI Taxonomy" id="303405"/>
    <lineage>
        <taxon>Eukaryota</taxon>
        <taxon>Sar</taxon>
        <taxon>Stramenopiles</taxon>
        <taxon>Ochrophyta</taxon>
        <taxon>Bacillariophyta</taxon>
        <taxon>Bacillariophyceae</taxon>
        <taxon>Bacillariophycidae</taxon>
        <taxon>Bacillariales</taxon>
        <taxon>Bacillariaceae</taxon>
        <taxon>Nitzschia</taxon>
    </lineage>
</organism>
<reference evidence="2" key="1">
    <citation type="journal article" date="2021" name="Sci. Rep.">
        <title>Diploid genomic architecture of Nitzschia inconspicua, an elite biomass production diatom.</title>
        <authorList>
            <person name="Oliver A."/>
            <person name="Podell S."/>
            <person name="Pinowska A."/>
            <person name="Traller J.C."/>
            <person name="Smith S.R."/>
            <person name="McClure R."/>
            <person name="Beliaev A."/>
            <person name="Bohutskyi P."/>
            <person name="Hill E.A."/>
            <person name="Rabines A."/>
            <person name="Zheng H."/>
            <person name="Allen L.Z."/>
            <person name="Kuo A."/>
            <person name="Grigoriev I.V."/>
            <person name="Allen A.E."/>
            <person name="Hazlebeck D."/>
            <person name="Allen E.E."/>
        </authorList>
    </citation>
    <scope>NUCLEOTIDE SEQUENCE</scope>
    <source>
        <strain evidence="2">Hildebrandi</strain>
    </source>
</reference>
<dbReference type="Proteomes" id="UP000693970">
    <property type="component" value="Unassembled WGS sequence"/>
</dbReference>
<dbReference type="Pfam" id="PF01590">
    <property type="entry name" value="GAF"/>
    <property type="match status" value="1"/>
</dbReference>
<dbReference type="PANTHER" id="PTHR43102:SF2">
    <property type="entry name" value="GAF DOMAIN-CONTAINING PROTEIN"/>
    <property type="match status" value="1"/>
</dbReference>
<name>A0A9K3Q3M7_9STRA</name>
<proteinExistence type="predicted"/>
<protein>
    <submittedName>
        <fullName evidence="2">Two-component hybrid sensor and regulator</fullName>
    </submittedName>
</protein>
<accession>A0A9K3Q3M7</accession>
<dbReference type="PANTHER" id="PTHR43102">
    <property type="entry name" value="SLR1143 PROTEIN"/>
    <property type="match status" value="1"/>
</dbReference>
<evidence type="ECO:0000313" key="2">
    <source>
        <dbReference type="EMBL" id="KAG7369626.1"/>
    </source>
</evidence>